<gene>
    <name evidence="2" type="ORF">ACRB68_48030</name>
</gene>
<dbReference type="Proteomes" id="UP000487268">
    <property type="component" value="Unassembled WGS sequence"/>
</dbReference>
<keyword evidence="1" id="KW-0812">Transmembrane</keyword>
<reference evidence="2 3" key="1">
    <citation type="submission" date="2019-10" db="EMBL/GenBank/DDBJ databases">
        <title>Actinomadura rubteroloni sp. nov. and Actinomadura macrotermitis sp. nov., isolated from the gut of fungus growing-termite Macrotermes natalensis.</title>
        <authorList>
            <person name="Benndorf R."/>
            <person name="Martin K."/>
            <person name="Kuefner M."/>
            <person name="De Beer W."/>
            <person name="Kaster A.-K."/>
            <person name="Vollmers J."/>
            <person name="Poulsen M."/>
            <person name="Beemelmanns C."/>
        </authorList>
    </citation>
    <scope>NUCLEOTIDE SEQUENCE [LARGE SCALE GENOMIC DNA]</scope>
    <source>
        <strain evidence="2 3">RB68</strain>
    </source>
</reference>
<evidence type="ECO:0000313" key="2">
    <source>
        <dbReference type="EMBL" id="MQY06708.1"/>
    </source>
</evidence>
<feature type="transmembrane region" description="Helical" evidence="1">
    <location>
        <begin position="12"/>
        <end position="41"/>
    </location>
</feature>
<evidence type="ECO:0008006" key="4">
    <source>
        <dbReference type="Google" id="ProtNLM"/>
    </source>
</evidence>
<keyword evidence="1" id="KW-0472">Membrane</keyword>
<protein>
    <recommendedName>
        <fullName evidence="4">DUF2273 domain-containing protein</fullName>
    </recommendedName>
</protein>
<sequence>MNGKSWALAGLAYGTALGFAGIFGGFGGFLIVLLLGVLGFLGGRAMEGELDMSGLFASLGGQKKP</sequence>
<keyword evidence="1" id="KW-1133">Transmembrane helix</keyword>
<evidence type="ECO:0000313" key="3">
    <source>
        <dbReference type="Proteomes" id="UP000487268"/>
    </source>
</evidence>
<evidence type="ECO:0000256" key="1">
    <source>
        <dbReference type="SAM" id="Phobius"/>
    </source>
</evidence>
<comment type="caution">
    <text evidence="2">The sequence shown here is derived from an EMBL/GenBank/DDBJ whole genome shotgun (WGS) entry which is preliminary data.</text>
</comment>
<accession>A0A7K0BZT6</accession>
<proteinExistence type="predicted"/>
<dbReference type="RefSeq" id="WP_153536125.1">
    <property type="nucleotide sequence ID" value="NZ_WEGH01000003.1"/>
</dbReference>
<keyword evidence="3" id="KW-1185">Reference proteome</keyword>
<organism evidence="2 3">
    <name type="scientific">Actinomadura macrotermitis</name>
    <dbReference type="NCBI Taxonomy" id="2585200"/>
    <lineage>
        <taxon>Bacteria</taxon>
        <taxon>Bacillati</taxon>
        <taxon>Actinomycetota</taxon>
        <taxon>Actinomycetes</taxon>
        <taxon>Streptosporangiales</taxon>
        <taxon>Thermomonosporaceae</taxon>
        <taxon>Actinomadura</taxon>
    </lineage>
</organism>
<name>A0A7K0BZT6_9ACTN</name>
<dbReference type="AlphaFoldDB" id="A0A7K0BZT6"/>
<dbReference type="EMBL" id="WEGH01000003">
    <property type="protein sequence ID" value="MQY06708.1"/>
    <property type="molecule type" value="Genomic_DNA"/>
</dbReference>